<protein>
    <submittedName>
        <fullName evidence="4">Uncharacterized protein</fullName>
    </submittedName>
</protein>
<dbReference type="PANTHER" id="PTHR24300">
    <property type="entry name" value="CYTOCHROME P450 508A4-RELATED"/>
    <property type="match status" value="1"/>
</dbReference>
<keyword evidence="3" id="KW-0408">Iron</keyword>
<evidence type="ECO:0000256" key="1">
    <source>
        <dbReference type="ARBA" id="ARBA00010617"/>
    </source>
</evidence>
<dbReference type="GO" id="GO:0008392">
    <property type="term" value="F:arachidonate epoxygenase activity"/>
    <property type="evidence" value="ECO:0007669"/>
    <property type="project" value="TreeGrafter"/>
</dbReference>
<dbReference type="GO" id="GO:0005737">
    <property type="term" value="C:cytoplasm"/>
    <property type="evidence" value="ECO:0007669"/>
    <property type="project" value="TreeGrafter"/>
</dbReference>
<evidence type="ECO:0000256" key="3">
    <source>
        <dbReference type="ARBA" id="ARBA00023004"/>
    </source>
</evidence>
<reference evidence="4" key="1">
    <citation type="thesis" date="2020" institute="ProQuest LLC" country="789 East Eisenhower Parkway, Ann Arbor, MI, USA">
        <title>Comparative Genomics and Chromosome Evolution.</title>
        <authorList>
            <person name="Mudd A.B."/>
        </authorList>
    </citation>
    <scope>NUCLEOTIDE SEQUENCE</scope>
    <source>
        <strain evidence="4">237g6f4</strain>
        <tissue evidence="4">Blood</tissue>
    </source>
</reference>
<comment type="similarity">
    <text evidence="1">Belongs to the cytochrome P450 family.</text>
</comment>
<dbReference type="GO" id="GO:0019373">
    <property type="term" value="P:epoxygenase P450 pathway"/>
    <property type="evidence" value="ECO:0007669"/>
    <property type="project" value="TreeGrafter"/>
</dbReference>
<dbReference type="GO" id="GO:0020037">
    <property type="term" value="F:heme binding"/>
    <property type="evidence" value="ECO:0007669"/>
    <property type="project" value="InterPro"/>
</dbReference>
<organism evidence="4 5">
    <name type="scientific">Engystomops pustulosus</name>
    <name type="common">Tungara frog</name>
    <name type="synonym">Physalaemus pustulosus</name>
    <dbReference type="NCBI Taxonomy" id="76066"/>
    <lineage>
        <taxon>Eukaryota</taxon>
        <taxon>Metazoa</taxon>
        <taxon>Chordata</taxon>
        <taxon>Craniata</taxon>
        <taxon>Vertebrata</taxon>
        <taxon>Euteleostomi</taxon>
        <taxon>Amphibia</taxon>
        <taxon>Batrachia</taxon>
        <taxon>Anura</taxon>
        <taxon>Neobatrachia</taxon>
        <taxon>Hyloidea</taxon>
        <taxon>Leptodactylidae</taxon>
        <taxon>Leiuperinae</taxon>
        <taxon>Engystomops</taxon>
    </lineage>
</organism>
<keyword evidence="2" id="KW-0479">Metal-binding</keyword>
<accession>A0AAV6YT45</accession>
<proteinExistence type="inferred from homology"/>
<comment type="caution">
    <text evidence="4">The sequence shown here is derived from an EMBL/GenBank/DDBJ whole genome shotgun (WGS) entry which is preliminary data.</text>
</comment>
<keyword evidence="5" id="KW-1185">Reference proteome</keyword>
<evidence type="ECO:0000313" key="4">
    <source>
        <dbReference type="EMBL" id="KAG8538975.1"/>
    </source>
</evidence>
<name>A0AAV6YT45_ENGPU</name>
<dbReference type="SUPFAM" id="SSF48264">
    <property type="entry name" value="Cytochrome P450"/>
    <property type="match status" value="1"/>
</dbReference>
<gene>
    <name evidence="4" type="ORF">GDO81_021659</name>
</gene>
<sequence>MSNGERWKTLRRFSLMTLRDFGMGKRSIEERIQEEARFLKERFMESKDSPIDPTNPLRLAVSNVICSVVFGERYDYEDEKLISLLSNFRDFVKVFNTVWGQLFSFFPNLMARVPGPHQTIFHIFEKLKEFMRTEMKAHQDTLDEN</sequence>
<dbReference type="InterPro" id="IPR001128">
    <property type="entry name" value="Cyt_P450"/>
</dbReference>
<dbReference type="GO" id="GO:0005506">
    <property type="term" value="F:iron ion binding"/>
    <property type="evidence" value="ECO:0007669"/>
    <property type="project" value="InterPro"/>
</dbReference>
<dbReference type="Pfam" id="PF00067">
    <property type="entry name" value="p450"/>
    <property type="match status" value="1"/>
</dbReference>
<evidence type="ECO:0000313" key="5">
    <source>
        <dbReference type="Proteomes" id="UP000824782"/>
    </source>
</evidence>
<dbReference type="GO" id="GO:0016712">
    <property type="term" value="F:oxidoreductase activity, acting on paired donors, with incorporation or reduction of molecular oxygen, reduced flavin or flavoprotein as one donor, and incorporation of one atom of oxygen"/>
    <property type="evidence" value="ECO:0007669"/>
    <property type="project" value="TreeGrafter"/>
</dbReference>
<dbReference type="InterPro" id="IPR036396">
    <property type="entry name" value="Cyt_P450_sf"/>
</dbReference>
<dbReference type="GO" id="GO:0006805">
    <property type="term" value="P:xenobiotic metabolic process"/>
    <property type="evidence" value="ECO:0007669"/>
    <property type="project" value="TreeGrafter"/>
</dbReference>
<evidence type="ECO:0000256" key="2">
    <source>
        <dbReference type="ARBA" id="ARBA00022723"/>
    </source>
</evidence>
<dbReference type="InterPro" id="IPR050182">
    <property type="entry name" value="Cytochrome_P450_fam2"/>
</dbReference>
<dbReference type="AlphaFoldDB" id="A0AAV6YT45"/>
<dbReference type="PANTHER" id="PTHR24300:SF394">
    <property type="entry name" value="CYTOCHROME P450 2H2"/>
    <property type="match status" value="1"/>
</dbReference>
<dbReference type="Proteomes" id="UP000824782">
    <property type="component" value="Unassembled WGS sequence"/>
</dbReference>
<feature type="non-terminal residue" evidence="4">
    <location>
        <position position="145"/>
    </location>
</feature>
<dbReference type="EMBL" id="WNYA01017195">
    <property type="protein sequence ID" value="KAG8538975.1"/>
    <property type="molecule type" value="Genomic_DNA"/>
</dbReference>
<dbReference type="Gene3D" id="1.10.630.10">
    <property type="entry name" value="Cytochrome P450"/>
    <property type="match status" value="1"/>
</dbReference>